<dbReference type="AlphaFoldDB" id="A0A1X2J1A2"/>
<feature type="region of interest" description="Disordered" evidence="1">
    <location>
        <begin position="264"/>
        <end position="304"/>
    </location>
</feature>
<keyword evidence="3" id="KW-1185">Reference proteome</keyword>
<dbReference type="EMBL" id="MCGE01000001">
    <property type="protein sequence ID" value="ORZ25602.1"/>
    <property type="molecule type" value="Genomic_DNA"/>
</dbReference>
<dbReference type="InterPro" id="IPR035979">
    <property type="entry name" value="RBD_domain_sf"/>
</dbReference>
<sequence>MSLLMTTKGRLRETLEDPDPLGADDFIEIFDNMADFEKALGIDGEVNSNNIQSIGTENKEPDTWSHHMQVNGYWSLLDSSFSETGSALAAPSRASSAYRYHSCQLTSLAAENETYFSSSDISRALSRGYSNCEVERKPLPKISLSDKLMHQSFFTNDDHTINYEQDIQYEAAQMERKRKRVQYLQTMINKRRQQFQQQKRADAEYVTQQLSRFQEQTRVNEKQRADEQAWKKQTDSASSEALGLALSDTITAATAIGIPPLDSSYVNSPRHEESQLNFQGPPPSDISGEASNTNDLDPEDPDPWEEEMEHYLLMGRIKRLEGLHAKEEAETTGKEYTATLYNPTGIRRHEFNPLLSRHGAGLSVAGATQHAVLSNARIRPSGHQGSSLVLQGQYNIHPSPPHDNNKHQQQQQQSSKRQRISKTLGSNENDDDVDFLDLMDRGTTTIGRAIPNHMNLSSSYLCRTREKTSVLMISNLCADVNETALKTLAPNDLKCLHFNRSDNTAILYFMTIDSAVMFRRLYDRSLVDGQHILIDFIKN</sequence>
<dbReference type="OrthoDB" id="2428461at2759"/>
<feature type="region of interest" description="Disordered" evidence="1">
    <location>
        <begin position="392"/>
        <end position="428"/>
    </location>
</feature>
<feature type="region of interest" description="Disordered" evidence="1">
    <location>
        <begin position="215"/>
        <end position="237"/>
    </location>
</feature>
<organism evidence="2 3">
    <name type="scientific">Absidia repens</name>
    <dbReference type="NCBI Taxonomy" id="90262"/>
    <lineage>
        <taxon>Eukaryota</taxon>
        <taxon>Fungi</taxon>
        <taxon>Fungi incertae sedis</taxon>
        <taxon>Mucoromycota</taxon>
        <taxon>Mucoromycotina</taxon>
        <taxon>Mucoromycetes</taxon>
        <taxon>Mucorales</taxon>
        <taxon>Cunninghamellaceae</taxon>
        <taxon>Absidia</taxon>
    </lineage>
</organism>
<evidence type="ECO:0000256" key="1">
    <source>
        <dbReference type="SAM" id="MobiDB-lite"/>
    </source>
</evidence>
<feature type="compositionally biased region" description="Basic and acidic residues" evidence="1">
    <location>
        <begin position="218"/>
        <end position="234"/>
    </location>
</feature>
<dbReference type="Proteomes" id="UP000193560">
    <property type="component" value="Unassembled WGS sequence"/>
</dbReference>
<proteinExistence type="predicted"/>
<name>A0A1X2J1A2_9FUNG</name>
<evidence type="ECO:0000313" key="2">
    <source>
        <dbReference type="EMBL" id="ORZ25602.1"/>
    </source>
</evidence>
<gene>
    <name evidence="2" type="ORF">BCR42DRAFT_464243</name>
</gene>
<evidence type="ECO:0000313" key="3">
    <source>
        <dbReference type="Proteomes" id="UP000193560"/>
    </source>
</evidence>
<dbReference type="SUPFAM" id="SSF54928">
    <property type="entry name" value="RNA-binding domain, RBD"/>
    <property type="match status" value="1"/>
</dbReference>
<accession>A0A1X2J1A2</accession>
<dbReference type="GO" id="GO:0003676">
    <property type="term" value="F:nucleic acid binding"/>
    <property type="evidence" value="ECO:0007669"/>
    <property type="project" value="InterPro"/>
</dbReference>
<comment type="caution">
    <text evidence="2">The sequence shown here is derived from an EMBL/GenBank/DDBJ whole genome shotgun (WGS) entry which is preliminary data.</text>
</comment>
<reference evidence="2 3" key="1">
    <citation type="submission" date="2016-07" db="EMBL/GenBank/DDBJ databases">
        <title>Pervasive Adenine N6-methylation of Active Genes in Fungi.</title>
        <authorList>
            <consortium name="DOE Joint Genome Institute"/>
            <person name="Mondo S.J."/>
            <person name="Dannebaum R.O."/>
            <person name="Kuo R.C."/>
            <person name="Labutti K."/>
            <person name="Haridas S."/>
            <person name="Kuo A."/>
            <person name="Salamov A."/>
            <person name="Ahrendt S.R."/>
            <person name="Lipzen A."/>
            <person name="Sullivan W."/>
            <person name="Andreopoulos W.B."/>
            <person name="Clum A."/>
            <person name="Lindquist E."/>
            <person name="Daum C."/>
            <person name="Ramamoorthy G.K."/>
            <person name="Gryganskyi A."/>
            <person name="Culley D."/>
            <person name="Magnuson J.K."/>
            <person name="James T.Y."/>
            <person name="O'Malley M.A."/>
            <person name="Stajich J.E."/>
            <person name="Spatafora J.W."/>
            <person name="Visel A."/>
            <person name="Grigoriev I.V."/>
        </authorList>
    </citation>
    <scope>NUCLEOTIDE SEQUENCE [LARGE SCALE GENOMIC DNA]</scope>
    <source>
        <strain evidence="2 3">NRRL 1336</strain>
    </source>
</reference>
<protein>
    <submittedName>
        <fullName evidence="2">Uncharacterized protein</fullName>
    </submittedName>
</protein>